<gene>
    <name evidence="1" type="ORF">C943_04066</name>
</gene>
<dbReference type="STRING" id="1239962.C943_04066"/>
<dbReference type="EMBL" id="AMZY02000007">
    <property type="protein sequence ID" value="EMS34248.1"/>
    <property type="molecule type" value="Genomic_DNA"/>
</dbReference>
<evidence type="ECO:0000313" key="2">
    <source>
        <dbReference type="Proteomes" id="UP000010953"/>
    </source>
</evidence>
<dbReference type="InParanoid" id="M7XI73"/>
<sequence>MQSSNRTMQDRKYPGFFVFSILNPKSTYGGSYCSGVDSNKW</sequence>
<evidence type="ECO:0000313" key="1">
    <source>
        <dbReference type="EMBL" id="EMS34248.1"/>
    </source>
</evidence>
<proteinExistence type="predicted"/>
<accession>M7XI73</accession>
<reference evidence="1" key="1">
    <citation type="submission" date="2013-01" db="EMBL/GenBank/DDBJ databases">
        <title>Genome assembly of Mariniradius saccharolyticus AK6.</title>
        <authorList>
            <person name="Vaidya B."/>
            <person name="Khatri I."/>
            <person name="Tanuku N.R.S."/>
            <person name="Subramanian S."/>
            <person name="Pinnaka A."/>
        </authorList>
    </citation>
    <scope>NUCLEOTIDE SEQUENCE [LARGE SCALE GENOMIC DNA]</scope>
    <source>
        <strain evidence="1">AK6</strain>
    </source>
</reference>
<keyword evidence="2" id="KW-1185">Reference proteome</keyword>
<organism evidence="1 2">
    <name type="scientific">Mariniradius saccharolyticus AK6</name>
    <dbReference type="NCBI Taxonomy" id="1239962"/>
    <lineage>
        <taxon>Bacteria</taxon>
        <taxon>Pseudomonadati</taxon>
        <taxon>Bacteroidota</taxon>
        <taxon>Cytophagia</taxon>
        <taxon>Cytophagales</taxon>
        <taxon>Cyclobacteriaceae</taxon>
        <taxon>Mariniradius</taxon>
    </lineage>
</organism>
<comment type="caution">
    <text evidence="1">The sequence shown here is derived from an EMBL/GenBank/DDBJ whole genome shotgun (WGS) entry which is preliminary data.</text>
</comment>
<name>M7XI73_9BACT</name>
<dbReference type="AlphaFoldDB" id="M7XI73"/>
<dbReference type="Proteomes" id="UP000010953">
    <property type="component" value="Unassembled WGS sequence"/>
</dbReference>
<protein>
    <submittedName>
        <fullName evidence="1">Uncharacterized protein</fullName>
    </submittedName>
</protein>